<dbReference type="SUPFAM" id="SSF51735">
    <property type="entry name" value="NAD(P)-binding Rossmann-fold domains"/>
    <property type="match status" value="1"/>
</dbReference>
<protein>
    <submittedName>
        <fullName evidence="5">Altronate oxidoreductase</fullName>
        <ecNumber evidence="5">1.1.1.58</ecNumber>
    </submittedName>
</protein>
<dbReference type="InterPro" id="IPR013118">
    <property type="entry name" value="Mannitol_DH_C"/>
</dbReference>
<evidence type="ECO:0000256" key="2">
    <source>
        <dbReference type="ARBA" id="ARBA00023027"/>
    </source>
</evidence>
<evidence type="ECO:0000313" key="5">
    <source>
        <dbReference type="EMBL" id="MPL79103.1"/>
    </source>
</evidence>
<reference evidence="5" key="1">
    <citation type="submission" date="2019-08" db="EMBL/GenBank/DDBJ databases">
        <authorList>
            <person name="Kucharzyk K."/>
            <person name="Murdoch R.W."/>
            <person name="Higgins S."/>
            <person name="Loffler F."/>
        </authorList>
    </citation>
    <scope>NUCLEOTIDE SEQUENCE</scope>
</reference>
<dbReference type="InterPro" id="IPR000669">
    <property type="entry name" value="Mannitol_DH"/>
</dbReference>
<dbReference type="SUPFAM" id="SSF48179">
    <property type="entry name" value="6-phosphogluconate dehydrogenase C-terminal domain-like"/>
    <property type="match status" value="1"/>
</dbReference>
<dbReference type="GO" id="GO:0009026">
    <property type="term" value="F:tagaturonate reductase activity"/>
    <property type="evidence" value="ECO:0007669"/>
    <property type="project" value="UniProtKB-EC"/>
</dbReference>
<gene>
    <name evidence="5" type="primary">uxaB_1</name>
    <name evidence="5" type="ORF">SDC9_24978</name>
</gene>
<feature type="domain" description="Mannitol dehydrogenase C-terminal" evidence="4">
    <location>
        <begin position="272"/>
        <end position="462"/>
    </location>
</feature>
<comment type="caution">
    <text evidence="5">The sequence shown here is derived from an EMBL/GenBank/DDBJ whole genome shotgun (WGS) entry which is preliminary data.</text>
</comment>
<dbReference type="PANTHER" id="PTHR30524">
    <property type="entry name" value="MANNITOL-1-PHOSPHATE 5-DEHYDROGENASE"/>
    <property type="match status" value="1"/>
</dbReference>
<dbReference type="InterPro" id="IPR013328">
    <property type="entry name" value="6PGD_dom2"/>
</dbReference>
<proteinExistence type="predicted"/>
<dbReference type="InterPro" id="IPR008927">
    <property type="entry name" value="6-PGluconate_DH-like_C_sf"/>
</dbReference>
<dbReference type="Pfam" id="PF01232">
    <property type="entry name" value="Mannitol_dh"/>
    <property type="match status" value="1"/>
</dbReference>
<dbReference type="PANTHER" id="PTHR30524:SF0">
    <property type="entry name" value="ALTRONATE OXIDOREDUCTASE-RELATED"/>
    <property type="match status" value="1"/>
</dbReference>
<dbReference type="Pfam" id="PF08125">
    <property type="entry name" value="Mannitol_dh_C"/>
    <property type="match status" value="1"/>
</dbReference>
<feature type="domain" description="Mannitol dehydrogenase N-terminal" evidence="3">
    <location>
        <begin position="17"/>
        <end position="250"/>
    </location>
</feature>
<accession>A0A644UJZ4</accession>
<dbReference type="Gene3D" id="3.40.50.720">
    <property type="entry name" value="NAD(P)-binding Rossmann-like Domain"/>
    <property type="match status" value="1"/>
</dbReference>
<name>A0A644UJZ4_9ZZZZ</name>
<dbReference type="GO" id="GO:0005829">
    <property type="term" value="C:cytosol"/>
    <property type="evidence" value="ECO:0007669"/>
    <property type="project" value="TreeGrafter"/>
</dbReference>
<evidence type="ECO:0000259" key="4">
    <source>
        <dbReference type="Pfam" id="PF08125"/>
    </source>
</evidence>
<evidence type="ECO:0000256" key="1">
    <source>
        <dbReference type="ARBA" id="ARBA00023002"/>
    </source>
</evidence>
<dbReference type="GO" id="GO:0019592">
    <property type="term" value="P:mannitol catabolic process"/>
    <property type="evidence" value="ECO:0007669"/>
    <property type="project" value="TreeGrafter"/>
</dbReference>
<dbReference type="AlphaFoldDB" id="A0A644UJZ4"/>
<dbReference type="NCBIfam" id="NF002969">
    <property type="entry name" value="PRK03643.1"/>
    <property type="match status" value="1"/>
</dbReference>
<keyword evidence="1 5" id="KW-0560">Oxidoreductase</keyword>
<dbReference type="EC" id="1.1.1.58" evidence="5"/>
<dbReference type="InterPro" id="IPR013131">
    <property type="entry name" value="Mannitol_DH_N"/>
</dbReference>
<sequence length="477" mass="53858">MKTINSTTTNRKPLPITILQFGEGNFLRGFADWMIDKINSDGLTAHGVAVVQPIEQGISDLLNQQDGLYHVTLQGIKNGQPVKENRLISCIQTALNPYKEYNAYENLILSPDLKLILSNTTEAGIRYDDQDDLSACPPKTFPAKVTALLYKRFKKFGGNANSGLSIICCELIEDNGSTLRSYVLAHAKRENLGASFIQWVTNCCYFYDTLVDRIVPGFPSDSIHEIKEELGYDDNLVVKGEYFHLWAIAGDPQIKELLPFHRAGLNVVFTDNIHPIRTRKVRILNGSHTAMASLALQLNCLSVREAISHPLIRSYIRKMVFGEIIPVIPENQEQLCDYASQILERFYNPYINHYLKDIALNSLSKWETRNYPTVKDYYDKYKKIAPLSAFSLASLLVLYSGKSRISFQPNDAADAVHFIRSTFNPDTPGLWIKNILENRSVWSNDFTSIPGFIEQVGTAAANILTHGPEQELYRIIE</sequence>
<organism evidence="5">
    <name type="scientific">bioreactor metagenome</name>
    <dbReference type="NCBI Taxonomy" id="1076179"/>
    <lineage>
        <taxon>unclassified sequences</taxon>
        <taxon>metagenomes</taxon>
        <taxon>ecological metagenomes</taxon>
    </lineage>
</organism>
<dbReference type="EMBL" id="VSSQ01000123">
    <property type="protein sequence ID" value="MPL79103.1"/>
    <property type="molecule type" value="Genomic_DNA"/>
</dbReference>
<dbReference type="InterPro" id="IPR036291">
    <property type="entry name" value="NAD(P)-bd_dom_sf"/>
</dbReference>
<dbReference type="GO" id="GO:0008926">
    <property type="term" value="F:mannitol-1-phosphate 5-dehydrogenase activity"/>
    <property type="evidence" value="ECO:0007669"/>
    <property type="project" value="TreeGrafter"/>
</dbReference>
<dbReference type="PRINTS" id="PR00084">
    <property type="entry name" value="MTLDHDRGNASE"/>
</dbReference>
<keyword evidence="2" id="KW-0520">NAD</keyword>
<evidence type="ECO:0000259" key="3">
    <source>
        <dbReference type="Pfam" id="PF01232"/>
    </source>
</evidence>
<dbReference type="Gene3D" id="1.10.1040.10">
    <property type="entry name" value="N-(1-d-carboxylethyl)-l-norvaline Dehydrogenase, domain 2"/>
    <property type="match status" value="1"/>
</dbReference>